<dbReference type="OrthoDB" id="10267139at2759"/>
<accession>A0A367J1I6</accession>
<feature type="region of interest" description="Disordered" evidence="1">
    <location>
        <begin position="78"/>
        <end position="101"/>
    </location>
</feature>
<feature type="non-terminal residue" evidence="2">
    <location>
        <position position="1"/>
    </location>
</feature>
<evidence type="ECO:0000313" key="3">
    <source>
        <dbReference type="Proteomes" id="UP000252139"/>
    </source>
</evidence>
<organism evidence="2 3">
    <name type="scientific">Rhizopus azygosporus</name>
    <name type="common">Rhizopus microsporus var. azygosporus</name>
    <dbReference type="NCBI Taxonomy" id="86630"/>
    <lineage>
        <taxon>Eukaryota</taxon>
        <taxon>Fungi</taxon>
        <taxon>Fungi incertae sedis</taxon>
        <taxon>Mucoromycota</taxon>
        <taxon>Mucoromycotina</taxon>
        <taxon>Mucoromycetes</taxon>
        <taxon>Mucorales</taxon>
        <taxon>Mucorineae</taxon>
        <taxon>Rhizopodaceae</taxon>
        <taxon>Rhizopus</taxon>
    </lineage>
</organism>
<dbReference type="AlphaFoldDB" id="A0A367J1I6"/>
<proteinExistence type="predicted"/>
<name>A0A367J1I6_RHIAZ</name>
<reference evidence="2 3" key="1">
    <citation type="journal article" date="2018" name="G3 (Bethesda)">
        <title>Phylogenetic and Phylogenomic Definition of Rhizopus Species.</title>
        <authorList>
            <person name="Gryganskyi A.P."/>
            <person name="Golan J."/>
            <person name="Dolatabadi S."/>
            <person name="Mondo S."/>
            <person name="Robb S."/>
            <person name="Idnurm A."/>
            <person name="Muszewska A."/>
            <person name="Steczkiewicz K."/>
            <person name="Masonjones S."/>
            <person name="Liao H.L."/>
            <person name="Gajdeczka M.T."/>
            <person name="Anike F."/>
            <person name="Vuek A."/>
            <person name="Anishchenko I.M."/>
            <person name="Voigt K."/>
            <person name="de Hoog G.S."/>
            <person name="Smith M.E."/>
            <person name="Heitman J."/>
            <person name="Vilgalys R."/>
            <person name="Stajich J.E."/>
        </authorList>
    </citation>
    <scope>NUCLEOTIDE SEQUENCE [LARGE SCALE GENOMIC DNA]</scope>
    <source>
        <strain evidence="2 3">CBS 357.93</strain>
    </source>
</reference>
<dbReference type="Proteomes" id="UP000252139">
    <property type="component" value="Unassembled WGS sequence"/>
</dbReference>
<sequence length="168" mass="18862">ILILNGTTDRETDGYTALDFIGTITNALNESQLIDARRAFYDSHTEEDSTFYSRPVNYGFRQWPPLYRLRTSCGLQEGYTGANSPRERSTGASTPFPPELVPNEPPSRYITHLIYLSNSQVPVDREAIGSLGIQCVVADPDPNSEEPRYHPGLLQKVLSEILFKDKQP</sequence>
<dbReference type="PANTHER" id="PTHR31240">
    <property type="entry name" value="MATERNAL EFFECT EMBRYO ARREST 18"/>
    <property type="match status" value="1"/>
</dbReference>
<keyword evidence="3" id="KW-1185">Reference proteome</keyword>
<gene>
    <name evidence="2" type="ORF">CU097_001034</name>
</gene>
<evidence type="ECO:0000256" key="1">
    <source>
        <dbReference type="SAM" id="MobiDB-lite"/>
    </source>
</evidence>
<dbReference type="EMBL" id="PJQL01002552">
    <property type="protein sequence ID" value="RCH83797.1"/>
    <property type="molecule type" value="Genomic_DNA"/>
</dbReference>
<protein>
    <submittedName>
        <fullName evidence="2">Uncharacterized protein</fullName>
    </submittedName>
</protein>
<dbReference type="PANTHER" id="PTHR31240:SF0">
    <property type="entry name" value="MATERNAL EFFECT EMBRYO ARREST 18"/>
    <property type="match status" value="1"/>
</dbReference>
<comment type="caution">
    <text evidence="2">The sequence shown here is derived from an EMBL/GenBank/DDBJ whole genome shotgun (WGS) entry which is preliminary data.</text>
</comment>
<evidence type="ECO:0000313" key="2">
    <source>
        <dbReference type="EMBL" id="RCH83797.1"/>
    </source>
</evidence>
<dbReference type="STRING" id="86630.A0A367J1I6"/>